<dbReference type="SUPFAM" id="SSF56059">
    <property type="entry name" value="Glutathione synthetase ATP-binding domain-like"/>
    <property type="match status" value="1"/>
</dbReference>
<keyword evidence="4" id="KW-1185">Reference proteome</keyword>
<dbReference type="GO" id="GO:0005737">
    <property type="term" value="C:cytoplasm"/>
    <property type="evidence" value="ECO:0007669"/>
    <property type="project" value="TreeGrafter"/>
</dbReference>
<sequence length="1131" mass="121562">MTEPRAQGSVPDTTAMATSPEFQLQVVQVLPGPSLAAWHDCLRVVLTHEHAPPQTTPEILWERLKGYPHNHLTPRPLIIEFGSTDPGHVFATFAMALLRAARHVASRHRITPLSESATEVTLEIMTPESAKALAQMALALTRVAFNAGGAAPWGDPLWMTLCDLRPRTSHYHAQDRLLTARQMGLHCEVGGGLHRAHYRVGQGPSSQLMANAYSANTSHLGKDLAGDKIRARTALVRAGLPVPAQQRVTSSAEAAQAAIKLGFPVVLKPSGSRASQGVFTMLRTVTIVEEVYQALADLYPEIIVEKQVIGEDYRLLVIGGRCVAAAQRLHPCVTGDGICTVAELVEASNRSHGRDGIFIAPIAFDTEVLQTLSDQNLGPDSTPPAGTVVVLRRAACPSSLARDVSGDIHPSVKHLAEQAAAAVQLDFAGVDLVSANITRPWTEVETAIVEVNAGPGLDINRFPDLGTPRPVARHILRSAVSAGQSSNIPVVCVVGRYGKQLCADMLSNMLRMTGVEARVADNLRDPFPAPLPSHHGAVRAWVGGWLSRTEIDALVLPLPWSALAREGMPVQQHSVAILVDEEGDFRALEKELMLPGIQAKLYRMVCDTANNGVVFDATSLALRAATAHMPPHTTVACLPAPALYAESGWLRQHRLHGGEAVLTVTNAAGAASFYLAPATGDWQLLLTIPPSAQQSTPPVGKTQTIAYALAAMRLLGCDLPTLQSLALLCAPQVDPTALPKITPWTLKVPTSATEAGSHLLRLLAPAPTTCLQVFCQDSEPMRKMLAQWSALLAPYRHTWCIQPSEEALSDSISTRDQLVAQGWDPALVQMASTPPDNAPSSTKSLQLRITDHLDSPLLLGLCKTSAEKAYVADDAWTAETLAVVAGATWIGKGYPRHWDPSRIAIEGESPEGQLVIVEGVANSLAAIQHIEHRTREAFLQGAQAVMSAVMPPELPRWMPFLLSEDPTHSLYQLAKSARARSNRSVTVLLGGGSRPFPPIAALVNQSQMDLDCVFQTPSTTEYAHRTALALARLSTIGSGAPGGILLPTMWRIDEITLAQPNHCVVLADDFRTLDRLAAVLHLLRAASITIVGLNPSQHDACKDLVNNSHPEPQKLRFAPTMADLLHTWAPT</sequence>
<dbReference type="InterPro" id="IPR013651">
    <property type="entry name" value="ATP-grasp_RimK-type"/>
</dbReference>
<protein>
    <recommendedName>
        <fullName evidence="2">ATP-grasp domain-containing protein</fullName>
    </recommendedName>
</protein>
<dbReference type="GO" id="GO:0009432">
    <property type="term" value="P:SOS response"/>
    <property type="evidence" value="ECO:0007669"/>
    <property type="project" value="TreeGrafter"/>
</dbReference>
<evidence type="ECO:0000256" key="1">
    <source>
        <dbReference type="PROSITE-ProRule" id="PRU00409"/>
    </source>
</evidence>
<dbReference type="PANTHER" id="PTHR21621">
    <property type="entry name" value="RIBOSOMAL PROTEIN S6 MODIFICATION PROTEIN"/>
    <property type="match status" value="1"/>
</dbReference>
<proteinExistence type="predicted"/>
<dbReference type="Pfam" id="PF08443">
    <property type="entry name" value="RimK"/>
    <property type="match status" value="1"/>
</dbReference>
<dbReference type="GO" id="GO:0046872">
    <property type="term" value="F:metal ion binding"/>
    <property type="evidence" value="ECO:0007669"/>
    <property type="project" value="InterPro"/>
</dbReference>
<dbReference type="Gene3D" id="3.30.470.20">
    <property type="entry name" value="ATP-grasp fold, B domain"/>
    <property type="match status" value="1"/>
</dbReference>
<dbReference type="InterPro" id="IPR013815">
    <property type="entry name" value="ATP_grasp_subdomain_1"/>
</dbReference>
<dbReference type="PROSITE" id="PS50975">
    <property type="entry name" value="ATP_GRASP"/>
    <property type="match status" value="1"/>
</dbReference>
<feature type="domain" description="ATP-grasp" evidence="2">
    <location>
        <begin position="232"/>
        <end position="480"/>
    </location>
</feature>
<dbReference type="AlphaFoldDB" id="A0A235EHH6"/>
<evidence type="ECO:0000313" key="4">
    <source>
        <dbReference type="Proteomes" id="UP000215441"/>
    </source>
</evidence>
<dbReference type="Proteomes" id="UP000215441">
    <property type="component" value="Unassembled WGS sequence"/>
</dbReference>
<dbReference type="EMBL" id="NOIG01000012">
    <property type="protein sequence ID" value="OYD48474.1"/>
    <property type="molecule type" value="Genomic_DNA"/>
</dbReference>
<organism evidence="3 4">
    <name type="scientific">Acidovorax kalamii</name>
    <dbReference type="NCBI Taxonomy" id="2004485"/>
    <lineage>
        <taxon>Bacteria</taxon>
        <taxon>Pseudomonadati</taxon>
        <taxon>Pseudomonadota</taxon>
        <taxon>Betaproteobacteria</taxon>
        <taxon>Burkholderiales</taxon>
        <taxon>Comamonadaceae</taxon>
        <taxon>Acidovorax</taxon>
    </lineage>
</organism>
<name>A0A235EHH6_9BURK</name>
<dbReference type="InterPro" id="IPR011761">
    <property type="entry name" value="ATP-grasp"/>
</dbReference>
<gene>
    <name evidence="3" type="ORF">CBY09_20865</name>
</gene>
<keyword evidence="1" id="KW-0547">Nucleotide-binding</keyword>
<comment type="caution">
    <text evidence="3">The sequence shown here is derived from an EMBL/GenBank/DDBJ whole genome shotgun (WGS) entry which is preliminary data.</text>
</comment>
<dbReference type="Gene3D" id="3.30.1490.20">
    <property type="entry name" value="ATP-grasp fold, A domain"/>
    <property type="match status" value="1"/>
</dbReference>
<dbReference type="GO" id="GO:0005524">
    <property type="term" value="F:ATP binding"/>
    <property type="evidence" value="ECO:0007669"/>
    <property type="project" value="UniProtKB-UniRule"/>
</dbReference>
<dbReference type="GO" id="GO:0018169">
    <property type="term" value="F:ribosomal S6-glutamic acid ligase activity"/>
    <property type="evidence" value="ECO:0007669"/>
    <property type="project" value="TreeGrafter"/>
</dbReference>
<evidence type="ECO:0000259" key="2">
    <source>
        <dbReference type="PROSITE" id="PS50975"/>
    </source>
</evidence>
<keyword evidence="1" id="KW-0067">ATP-binding</keyword>
<evidence type="ECO:0000313" key="3">
    <source>
        <dbReference type="EMBL" id="OYD48474.1"/>
    </source>
</evidence>
<reference evidence="3 4" key="1">
    <citation type="submission" date="2017-07" db="EMBL/GenBank/DDBJ databases">
        <title>Acidovorax KNDSW TSA 6 genome sequence and assembly.</title>
        <authorList>
            <person name="Mayilraj S."/>
        </authorList>
    </citation>
    <scope>NUCLEOTIDE SEQUENCE [LARGE SCALE GENOMIC DNA]</scope>
    <source>
        <strain evidence="3 4">KNDSW-TSA6</strain>
    </source>
</reference>
<dbReference type="PANTHER" id="PTHR21621:SF0">
    <property type="entry name" value="BETA-CITRYLGLUTAMATE SYNTHASE B-RELATED"/>
    <property type="match status" value="1"/>
</dbReference>
<accession>A0A235EHH6</accession>